<dbReference type="Gene3D" id="2.70.98.10">
    <property type="match status" value="1"/>
</dbReference>
<dbReference type="GO" id="GO:0003824">
    <property type="term" value="F:catalytic activity"/>
    <property type="evidence" value="ECO:0007669"/>
    <property type="project" value="InterPro"/>
</dbReference>
<dbReference type="OrthoDB" id="5621785at2"/>
<sequence length="356" mass="37937">MSGRIDLGLLVAALTAALALSPAAAAPQAGVMDARAQIAAAPSATITNGLITATVLLPEGDKAFYRGTRFDRSGVVSALAYKDRQFYGPWFDRISGEVRDFAYDGDDIVAGPNTAMVGPADEFDFDTPPGWAEAAPGGVFVKIGVGVLRRPDDAKYSPFRTYDLVEPGRRTVKIGKDAVTFTHTLAEPTTGYGYVYAKTLRLPKGQPRLLIAHSLRNTGTKPIVTTVYNHNFLTFGGAALGEGLSITTPFQITSGRPPSAEAAAIRGRSIAYLKTLRDKDRVSSSIEGFGTTAADNSATVHDDGLRAGVTFHGDHPLSKMQLWSIRSVVAVEPFITLVVPPGQEAHWTYAYDYAAA</sequence>
<dbReference type="GO" id="GO:0005975">
    <property type="term" value="P:carbohydrate metabolic process"/>
    <property type="evidence" value="ECO:0007669"/>
    <property type="project" value="InterPro"/>
</dbReference>
<keyword evidence="3" id="KW-1185">Reference proteome</keyword>
<accession>A0A328B218</accession>
<keyword evidence="1" id="KW-0732">Signal</keyword>
<dbReference type="AlphaFoldDB" id="A0A328B218"/>
<protein>
    <submittedName>
        <fullName evidence="2">Uncharacterized protein</fullName>
    </submittedName>
</protein>
<reference evidence="3" key="1">
    <citation type="submission" date="2018-05" db="EMBL/GenBank/DDBJ databases">
        <authorList>
            <person name="Li X."/>
        </authorList>
    </citation>
    <scope>NUCLEOTIDE SEQUENCE [LARGE SCALE GENOMIC DNA]</scope>
    <source>
        <strain evidence="3">HKS-05</strain>
    </source>
</reference>
<dbReference type="EMBL" id="QFYP01000001">
    <property type="protein sequence ID" value="RAK60565.1"/>
    <property type="molecule type" value="Genomic_DNA"/>
</dbReference>
<dbReference type="SUPFAM" id="SSF74650">
    <property type="entry name" value="Galactose mutarotase-like"/>
    <property type="match status" value="1"/>
</dbReference>
<proteinExistence type="predicted"/>
<evidence type="ECO:0000256" key="1">
    <source>
        <dbReference type="SAM" id="SignalP"/>
    </source>
</evidence>
<organism evidence="2 3">
    <name type="scientific">Phenylobacterium hankyongense</name>
    <dbReference type="NCBI Taxonomy" id="1813876"/>
    <lineage>
        <taxon>Bacteria</taxon>
        <taxon>Pseudomonadati</taxon>
        <taxon>Pseudomonadota</taxon>
        <taxon>Alphaproteobacteria</taxon>
        <taxon>Caulobacterales</taxon>
        <taxon>Caulobacteraceae</taxon>
        <taxon>Phenylobacterium</taxon>
    </lineage>
</organism>
<dbReference type="Proteomes" id="UP000249842">
    <property type="component" value="Unassembled WGS sequence"/>
</dbReference>
<gene>
    <name evidence="2" type="ORF">DJ021_12495</name>
</gene>
<evidence type="ECO:0000313" key="3">
    <source>
        <dbReference type="Proteomes" id="UP000249842"/>
    </source>
</evidence>
<comment type="caution">
    <text evidence="2">The sequence shown here is derived from an EMBL/GenBank/DDBJ whole genome shotgun (WGS) entry which is preliminary data.</text>
</comment>
<feature type="chain" id="PRO_5016383539" evidence="1">
    <location>
        <begin position="26"/>
        <end position="356"/>
    </location>
</feature>
<dbReference type="InterPro" id="IPR014718">
    <property type="entry name" value="GH-type_carb-bd"/>
</dbReference>
<evidence type="ECO:0000313" key="2">
    <source>
        <dbReference type="EMBL" id="RAK60565.1"/>
    </source>
</evidence>
<dbReference type="InterPro" id="IPR011013">
    <property type="entry name" value="Gal_mutarotase_sf_dom"/>
</dbReference>
<dbReference type="GO" id="GO:0030246">
    <property type="term" value="F:carbohydrate binding"/>
    <property type="evidence" value="ECO:0007669"/>
    <property type="project" value="InterPro"/>
</dbReference>
<dbReference type="RefSeq" id="WP_111457858.1">
    <property type="nucleotide sequence ID" value="NZ_QFYP01000001.1"/>
</dbReference>
<name>A0A328B218_9CAUL</name>
<feature type="signal peptide" evidence="1">
    <location>
        <begin position="1"/>
        <end position="25"/>
    </location>
</feature>